<feature type="domain" description="Transient receptor ion channel" evidence="13">
    <location>
        <begin position="155"/>
        <end position="217"/>
    </location>
</feature>
<evidence type="ECO:0000256" key="2">
    <source>
        <dbReference type="ARBA" id="ARBA00022448"/>
    </source>
</evidence>
<dbReference type="GO" id="GO:0015279">
    <property type="term" value="F:store-operated calcium channel activity"/>
    <property type="evidence" value="ECO:0007669"/>
    <property type="project" value="TreeGrafter"/>
</dbReference>
<proteinExistence type="predicted"/>
<dbReference type="InterPro" id="IPR013555">
    <property type="entry name" value="TRP_dom"/>
</dbReference>
<dbReference type="GO" id="GO:0070679">
    <property type="term" value="F:inositol 1,4,5 trisphosphate binding"/>
    <property type="evidence" value="ECO:0007669"/>
    <property type="project" value="TreeGrafter"/>
</dbReference>
<dbReference type="WBParaSite" id="PTRK_0001027000.1">
    <property type="protein sequence ID" value="PTRK_0001027000.1"/>
    <property type="gene ID" value="PTRK_0001027000"/>
</dbReference>
<feature type="region of interest" description="Disordered" evidence="11">
    <location>
        <begin position="846"/>
        <end position="882"/>
    </location>
</feature>
<keyword evidence="5 12" id="KW-1133">Transmembrane helix</keyword>
<sequence length="1003" mass="115809">MSASEKAMQEKQYLLSCERGDIGSVRRLLEVSKKHPEYLDINCLDPLGRSALLIAIENENIEMIELLLDSNIETGDAILYAIGEENVEAVEIILEHLEKINKFNPETQGVEINEHSAFTPDMTPIILAAHKDNYEIIKLLLDKKATVPHPHDIRCICKECSYAKAEDSLRLSRSRFNAYQALASPSLICLSARDPILYAFELSWELRRLSYVENEYRNEYQELSQKCQKFSVNMLDQVRGAKELEIVLNHTTNAWGEVAERYTSTEEVSHTLARLKLAIQLRQKRFVAHPNCQKLLTALWYDKLPFFSNRNIIYKLLIIIAVSIAYPILAVSYLIAPKSCIGSFIKKPFIKFICHSASYCYFLFLLILASQRIDYAFFFDLFVPEEKIGNNTGDQIDEDIDRKEVRGPPPTPVELAILTWVVGFIWVEIKQLWDGGFHEYIYDLWNILDFITNSLYLCTFALRTVAYYQVEAEMNNPSMQHIGRYLHRKDWDAWDPTLISECMFATANIFSSLKLVHIFTVNPHLGPLKISLGRMVIDILKFFIVYCLVLFAFACGLNQLNWYYASMRQQECLKYKELSKNEEMLTTRAADLKNWEESCDPKYRSCASLFNTVETLFWALFGLIDLSHFNLKEEHAITEWTGKTIFGSYSCCSIIVLLNMLIAMMSNSYQYISDQSDCEWKFARSKLWMEYFDDTATLPPPFNIIPSPKSFYYISRWLCENIFSFSKKLQLVKQKSMRNILILKSVNQKENYYRRALQIIAERESVFGFVSKNLIKRYIAQMQRRKQLNEGVSEDDVNEIKQDISAFRFELLGIFKNAGFVTGHSDISQKINSRAKRRAAMAERRMKGSTATFNLPVPEEWNSDKNTNATSQSSSLQKRSRSESIANIASTLKLSNWSNLNKLRKRVSFKKTNNSNTLSIDSTHSLMSSKKLSFSSSTFSRKESIIEESEQDLKNELEESEIIKKEINARKLSSDAIIRRLKFRKNNKQSCTIDGGGTDELML</sequence>
<evidence type="ECO:0000256" key="10">
    <source>
        <dbReference type="SAM" id="Coils"/>
    </source>
</evidence>
<keyword evidence="10" id="KW-0175">Coiled coil</keyword>
<dbReference type="Pfam" id="PF12796">
    <property type="entry name" value="Ank_2"/>
    <property type="match status" value="1"/>
</dbReference>
<dbReference type="PANTHER" id="PTHR10117:SF54">
    <property type="entry name" value="TRANSIENT RECEPTOR POTENTIAL-GAMMA PROTEIN"/>
    <property type="match status" value="1"/>
</dbReference>
<evidence type="ECO:0000313" key="15">
    <source>
        <dbReference type="WBParaSite" id="PTRK_0001027000.1"/>
    </source>
</evidence>
<dbReference type="AlphaFoldDB" id="A0A0N4ZP07"/>
<name>A0A0N4ZP07_PARTI</name>
<feature type="transmembrane region" description="Helical" evidence="12">
    <location>
        <begin position="539"/>
        <end position="560"/>
    </location>
</feature>
<dbReference type="Gene3D" id="1.25.40.20">
    <property type="entry name" value="Ankyrin repeat-containing domain"/>
    <property type="match status" value="1"/>
</dbReference>
<evidence type="ECO:0000256" key="4">
    <source>
        <dbReference type="ARBA" id="ARBA00022737"/>
    </source>
</evidence>
<evidence type="ECO:0000256" key="3">
    <source>
        <dbReference type="ARBA" id="ARBA00022692"/>
    </source>
</evidence>
<keyword evidence="9" id="KW-0407">Ion channel</keyword>
<evidence type="ECO:0000256" key="8">
    <source>
        <dbReference type="ARBA" id="ARBA00023136"/>
    </source>
</evidence>
<dbReference type="InterPro" id="IPR002153">
    <property type="entry name" value="TRPC_channel"/>
</dbReference>
<dbReference type="SUPFAM" id="SSF48403">
    <property type="entry name" value="Ankyrin repeat"/>
    <property type="match status" value="1"/>
</dbReference>
<evidence type="ECO:0000259" key="13">
    <source>
        <dbReference type="SMART" id="SM01420"/>
    </source>
</evidence>
<dbReference type="Proteomes" id="UP000038045">
    <property type="component" value="Unplaced"/>
</dbReference>
<accession>A0A0N4ZP07</accession>
<keyword evidence="2" id="KW-0813">Transport</keyword>
<reference evidence="15" key="1">
    <citation type="submission" date="2017-02" db="UniProtKB">
        <authorList>
            <consortium name="WormBaseParasite"/>
        </authorList>
    </citation>
    <scope>IDENTIFICATION</scope>
</reference>
<evidence type="ECO:0000256" key="5">
    <source>
        <dbReference type="ARBA" id="ARBA00022989"/>
    </source>
</evidence>
<evidence type="ECO:0000256" key="12">
    <source>
        <dbReference type="SAM" id="Phobius"/>
    </source>
</evidence>
<dbReference type="Pfam" id="PF08344">
    <property type="entry name" value="TRP_2"/>
    <property type="match status" value="1"/>
</dbReference>
<comment type="subcellular location">
    <subcellularLocation>
        <location evidence="1">Membrane</location>
        <topology evidence="1">Multi-pass membrane protein</topology>
    </subcellularLocation>
</comment>
<feature type="transmembrane region" description="Helical" evidence="12">
    <location>
        <begin position="348"/>
        <end position="369"/>
    </location>
</feature>
<keyword evidence="8 12" id="KW-0472">Membrane</keyword>
<feature type="transmembrane region" description="Helical" evidence="12">
    <location>
        <begin position="644"/>
        <end position="663"/>
    </location>
</feature>
<evidence type="ECO:0000256" key="11">
    <source>
        <dbReference type="SAM" id="MobiDB-lite"/>
    </source>
</evidence>
<dbReference type="SMART" id="SM00248">
    <property type="entry name" value="ANK"/>
    <property type="match status" value="2"/>
</dbReference>
<dbReference type="FunFam" id="1.25.40.20:FF:000409">
    <property type="entry name" value="TRP (Transient receptor potential) channel family"/>
    <property type="match status" value="1"/>
</dbReference>
<dbReference type="Pfam" id="PF00520">
    <property type="entry name" value="Ion_trans"/>
    <property type="match status" value="1"/>
</dbReference>
<dbReference type="InterPro" id="IPR005821">
    <property type="entry name" value="Ion_trans_dom"/>
</dbReference>
<feature type="coiled-coil region" evidence="10">
    <location>
        <begin position="206"/>
        <end position="233"/>
    </location>
</feature>
<dbReference type="GO" id="GO:0034703">
    <property type="term" value="C:cation channel complex"/>
    <property type="evidence" value="ECO:0007669"/>
    <property type="project" value="TreeGrafter"/>
</dbReference>
<organism evidence="14 15">
    <name type="scientific">Parastrongyloides trichosuri</name>
    <name type="common">Possum-specific nematode worm</name>
    <dbReference type="NCBI Taxonomy" id="131310"/>
    <lineage>
        <taxon>Eukaryota</taxon>
        <taxon>Metazoa</taxon>
        <taxon>Ecdysozoa</taxon>
        <taxon>Nematoda</taxon>
        <taxon>Chromadorea</taxon>
        <taxon>Rhabditida</taxon>
        <taxon>Tylenchina</taxon>
        <taxon>Panagrolaimomorpha</taxon>
        <taxon>Strongyloidoidea</taxon>
        <taxon>Strongyloididae</taxon>
        <taxon>Parastrongyloides</taxon>
    </lineage>
</organism>
<evidence type="ECO:0000256" key="7">
    <source>
        <dbReference type="ARBA" id="ARBA00023065"/>
    </source>
</evidence>
<dbReference type="NCBIfam" id="TIGR00870">
    <property type="entry name" value="trp"/>
    <property type="match status" value="1"/>
</dbReference>
<evidence type="ECO:0000256" key="6">
    <source>
        <dbReference type="ARBA" id="ARBA00023043"/>
    </source>
</evidence>
<evidence type="ECO:0000313" key="14">
    <source>
        <dbReference type="Proteomes" id="UP000038045"/>
    </source>
</evidence>
<keyword evidence="14" id="KW-1185">Reference proteome</keyword>
<evidence type="ECO:0000256" key="9">
    <source>
        <dbReference type="ARBA" id="ARBA00023303"/>
    </source>
</evidence>
<dbReference type="InterPro" id="IPR036770">
    <property type="entry name" value="Ankyrin_rpt-contain_sf"/>
</dbReference>
<dbReference type="SMART" id="SM01420">
    <property type="entry name" value="TRP_2"/>
    <property type="match status" value="1"/>
</dbReference>
<dbReference type="GO" id="GO:0005886">
    <property type="term" value="C:plasma membrane"/>
    <property type="evidence" value="ECO:0007669"/>
    <property type="project" value="TreeGrafter"/>
</dbReference>
<evidence type="ECO:0000256" key="1">
    <source>
        <dbReference type="ARBA" id="ARBA00004141"/>
    </source>
</evidence>
<dbReference type="STRING" id="131310.A0A0N4ZP07"/>
<dbReference type="GO" id="GO:0051480">
    <property type="term" value="P:regulation of cytosolic calcium ion concentration"/>
    <property type="evidence" value="ECO:0007669"/>
    <property type="project" value="TreeGrafter"/>
</dbReference>
<protein>
    <submittedName>
        <fullName evidence="15">ANK_REP_REGION domain-containing protein</fullName>
    </submittedName>
</protein>
<dbReference type="InterPro" id="IPR002110">
    <property type="entry name" value="Ankyrin_rpt"/>
</dbReference>
<keyword evidence="3 12" id="KW-0812">Transmembrane</keyword>
<dbReference type="PRINTS" id="PR01097">
    <property type="entry name" value="TRNSRECEPTRP"/>
</dbReference>
<keyword evidence="4" id="KW-0677">Repeat</keyword>
<keyword evidence="6" id="KW-0040">ANK repeat</keyword>
<keyword evidence="7" id="KW-0406">Ion transport</keyword>
<dbReference type="PANTHER" id="PTHR10117">
    <property type="entry name" value="TRANSIENT RECEPTOR POTENTIAL CHANNEL"/>
    <property type="match status" value="1"/>
</dbReference>
<feature type="coiled-coil region" evidence="10">
    <location>
        <begin position="939"/>
        <end position="970"/>
    </location>
</feature>
<dbReference type="Pfam" id="PF00023">
    <property type="entry name" value="Ank"/>
    <property type="match status" value="1"/>
</dbReference>
<feature type="transmembrane region" description="Helical" evidence="12">
    <location>
        <begin position="312"/>
        <end position="336"/>
    </location>
</feature>